<dbReference type="Proteomes" id="UP000268684">
    <property type="component" value="Chromosome II"/>
</dbReference>
<keyword evidence="2" id="KW-1185">Reference proteome</keyword>
<proteinExistence type="predicted"/>
<name>A0AAJ5NIA7_9BURK</name>
<reference evidence="1 2" key="1">
    <citation type="submission" date="2017-11" db="EMBL/GenBank/DDBJ databases">
        <authorList>
            <person name="Seth-Smith MB H."/>
        </authorList>
    </citation>
    <scope>NUCLEOTIDE SEQUENCE [LARGE SCALE GENOMIC DNA]</scope>
    <source>
        <strain evidence="1">E</strain>
    </source>
</reference>
<sequence>MNLIDVVYVLNRGMIHPSKGAGKVNDEDQMNTFLEFYLHLVNFLRREMPRRPAMDWQAYSTKTSKGWKQLKVLGT</sequence>
<gene>
    <name evidence="1" type="ORF">BSTAB16_6365</name>
</gene>
<evidence type="ECO:0000313" key="1">
    <source>
        <dbReference type="EMBL" id="VBB16164.1"/>
    </source>
</evidence>
<dbReference type="EMBL" id="LR025743">
    <property type="protein sequence ID" value="VBB16164.1"/>
    <property type="molecule type" value="Genomic_DNA"/>
</dbReference>
<dbReference type="AlphaFoldDB" id="A0AAJ5NIA7"/>
<organism evidence="1 2">
    <name type="scientific">Burkholderia stabilis</name>
    <dbReference type="NCBI Taxonomy" id="95485"/>
    <lineage>
        <taxon>Bacteria</taxon>
        <taxon>Pseudomonadati</taxon>
        <taxon>Pseudomonadota</taxon>
        <taxon>Betaproteobacteria</taxon>
        <taxon>Burkholderiales</taxon>
        <taxon>Burkholderiaceae</taxon>
        <taxon>Burkholderia</taxon>
        <taxon>Burkholderia cepacia complex</taxon>
    </lineage>
</organism>
<protein>
    <submittedName>
        <fullName evidence="1">Uncharacterized protein</fullName>
    </submittedName>
</protein>
<accession>A0AAJ5NIA7</accession>
<evidence type="ECO:0000313" key="2">
    <source>
        <dbReference type="Proteomes" id="UP000268684"/>
    </source>
</evidence>